<feature type="non-terminal residue" evidence="5">
    <location>
        <position position="1"/>
    </location>
</feature>
<dbReference type="Gene3D" id="3.30.750.200">
    <property type="match status" value="1"/>
</dbReference>
<evidence type="ECO:0000313" key="6">
    <source>
        <dbReference type="Proteomes" id="UP001165060"/>
    </source>
</evidence>
<keyword evidence="6" id="KW-1185">Reference proteome</keyword>
<dbReference type="SUPFAM" id="SSF102114">
    <property type="entry name" value="Radical SAM enzymes"/>
    <property type="match status" value="1"/>
</dbReference>
<accession>A0ABQ6MVS5</accession>
<feature type="domain" description="Radical SAM core" evidence="4">
    <location>
        <begin position="1"/>
        <end position="111"/>
    </location>
</feature>
<keyword evidence="3" id="KW-0812">Transmembrane</keyword>
<protein>
    <recommendedName>
        <fullName evidence="4">Radical SAM core domain-containing protein</fullName>
    </recommendedName>
</protein>
<evidence type="ECO:0000256" key="1">
    <source>
        <dbReference type="ARBA" id="ARBA00022679"/>
    </source>
</evidence>
<feature type="compositionally biased region" description="Acidic residues" evidence="2">
    <location>
        <begin position="208"/>
        <end position="219"/>
    </location>
</feature>
<dbReference type="PANTHER" id="PTHR11918">
    <property type="entry name" value="RADICAL SAM PROTEINS"/>
    <property type="match status" value="1"/>
</dbReference>
<dbReference type="InterPro" id="IPR058240">
    <property type="entry name" value="rSAM_sf"/>
</dbReference>
<proteinExistence type="predicted"/>
<feature type="region of interest" description="Disordered" evidence="2">
    <location>
        <begin position="246"/>
        <end position="275"/>
    </location>
</feature>
<organism evidence="5 6">
    <name type="scientific">Tetraparma gracilis</name>
    <dbReference type="NCBI Taxonomy" id="2962635"/>
    <lineage>
        <taxon>Eukaryota</taxon>
        <taxon>Sar</taxon>
        <taxon>Stramenopiles</taxon>
        <taxon>Ochrophyta</taxon>
        <taxon>Bolidophyceae</taxon>
        <taxon>Parmales</taxon>
        <taxon>Triparmaceae</taxon>
        <taxon>Tetraparma</taxon>
    </lineage>
</organism>
<name>A0ABQ6MVS5_9STRA</name>
<dbReference type="EMBL" id="BRYB01003306">
    <property type="protein sequence ID" value="GMI34354.1"/>
    <property type="molecule type" value="Genomic_DNA"/>
</dbReference>
<evidence type="ECO:0000256" key="3">
    <source>
        <dbReference type="SAM" id="Phobius"/>
    </source>
</evidence>
<dbReference type="PROSITE" id="PS51918">
    <property type="entry name" value="RADICAL_SAM"/>
    <property type="match status" value="1"/>
</dbReference>
<comment type="caution">
    <text evidence="5">The sequence shown here is derived from an EMBL/GenBank/DDBJ whole genome shotgun (WGS) entry which is preliminary data.</text>
</comment>
<evidence type="ECO:0000313" key="5">
    <source>
        <dbReference type="EMBL" id="GMI34354.1"/>
    </source>
</evidence>
<feature type="region of interest" description="Disordered" evidence="2">
    <location>
        <begin position="189"/>
        <end position="221"/>
    </location>
</feature>
<feature type="transmembrane region" description="Helical" evidence="3">
    <location>
        <begin position="280"/>
        <end position="300"/>
    </location>
</feature>
<reference evidence="5 6" key="1">
    <citation type="journal article" date="2023" name="Commun. Biol.">
        <title>Genome analysis of Parmales, the sister group of diatoms, reveals the evolutionary specialization of diatoms from phago-mixotrophs to photoautotrophs.</title>
        <authorList>
            <person name="Ban H."/>
            <person name="Sato S."/>
            <person name="Yoshikawa S."/>
            <person name="Yamada K."/>
            <person name="Nakamura Y."/>
            <person name="Ichinomiya M."/>
            <person name="Sato N."/>
            <person name="Blanc-Mathieu R."/>
            <person name="Endo H."/>
            <person name="Kuwata A."/>
            <person name="Ogata H."/>
        </authorList>
    </citation>
    <scope>NUCLEOTIDE SEQUENCE [LARGE SCALE GENOMIC DNA]</scope>
</reference>
<feature type="compositionally biased region" description="Low complexity" evidence="2">
    <location>
        <begin position="198"/>
        <end position="207"/>
    </location>
</feature>
<sequence length="307" mass="32653">PPPPQVLVGEGGMNREYTVADFEKVCDALLEKVPGMTIATDIICGFPNETEEDFDKTMELMQKYRFHICNISQFYPRPGTPAAKMKRIDTKVVKNRSRKFSALFNSFDPYRSLIGTAADAWVGIEVDNTGNFTVAHLKNYTKVLLPRDDELVGCRVRVSIEQAERFHVAGSVVEGSVVRMVKKIPVEAKGGARRKTAAARSRGGAENAESENGESENGENCDAHNYRAEGGGGECCGGGECGSGGCAGGEEKKEDAPRAAAEEPGGGGGEGPAAEAPKKLPALLVLAPAIVGVALIGLAASRRRIRS</sequence>
<feature type="compositionally biased region" description="Basic and acidic residues" evidence="2">
    <location>
        <begin position="249"/>
        <end position="261"/>
    </location>
</feature>
<keyword evidence="3" id="KW-1133">Transmembrane helix</keyword>
<gene>
    <name evidence="5" type="ORF">TeGR_g7931</name>
</gene>
<keyword evidence="1" id="KW-0808">Transferase</keyword>
<dbReference type="Proteomes" id="UP001165060">
    <property type="component" value="Unassembled WGS sequence"/>
</dbReference>
<dbReference type="InterPro" id="IPR007197">
    <property type="entry name" value="rSAM"/>
</dbReference>
<evidence type="ECO:0000256" key="2">
    <source>
        <dbReference type="SAM" id="MobiDB-lite"/>
    </source>
</evidence>
<keyword evidence="3" id="KW-0472">Membrane</keyword>
<dbReference type="PANTHER" id="PTHR11918:SF45">
    <property type="entry name" value="THREONYLCARBAMOYLADENOSINE TRNA METHYLTHIOTRANSFERASE"/>
    <property type="match status" value="1"/>
</dbReference>
<evidence type="ECO:0000259" key="4">
    <source>
        <dbReference type="PROSITE" id="PS51918"/>
    </source>
</evidence>